<evidence type="ECO:0000256" key="7">
    <source>
        <dbReference type="SAM" id="MobiDB-lite"/>
    </source>
</evidence>
<evidence type="ECO:0000256" key="8">
    <source>
        <dbReference type="SAM" id="Phobius"/>
    </source>
</evidence>
<evidence type="ECO:0000256" key="5">
    <source>
        <dbReference type="ARBA" id="ARBA00022989"/>
    </source>
</evidence>
<evidence type="ECO:0000256" key="4">
    <source>
        <dbReference type="ARBA" id="ARBA00022780"/>
    </source>
</evidence>
<keyword evidence="4" id="KW-0934">Plastid</keyword>
<feature type="transmembrane region" description="Helical" evidence="8">
    <location>
        <begin position="263"/>
        <end position="281"/>
    </location>
</feature>
<keyword evidence="5 8" id="KW-1133">Transmembrane helix</keyword>
<name>A0A1Y2H6U6_9FUNG</name>
<evidence type="ECO:0000256" key="2">
    <source>
        <dbReference type="ARBA" id="ARBA00007349"/>
    </source>
</evidence>
<feature type="compositionally biased region" description="Low complexity" evidence="7">
    <location>
        <begin position="210"/>
        <end position="237"/>
    </location>
</feature>
<dbReference type="EMBL" id="MCFL01000092">
    <property type="protein sequence ID" value="ORZ30280.1"/>
    <property type="molecule type" value="Genomic_DNA"/>
</dbReference>
<keyword evidence="6 8" id="KW-0472">Membrane</keyword>
<accession>A0A1Y2H6U6</accession>
<proteinExistence type="inferred from homology"/>
<feature type="transmembrane region" description="Helical" evidence="8">
    <location>
        <begin position="157"/>
        <end position="177"/>
    </location>
</feature>
<comment type="caution">
    <text evidence="9">The sequence shown here is derived from an EMBL/GenBank/DDBJ whole genome shotgun (WGS) entry which is preliminary data.</text>
</comment>
<comment type="similarity">
    <text evidence="2">Belongs to the SLC13A/DASS transporter (TC 2.A.47) family. DIT1 subfamily.</text>
</comment>
<evidence type="ECO:0000313" key="10">
    <source>
        <dbReference type="Proteomes" id="UP000193411"/>
    </source>
</evidence>
<dbReference type="Proteomes" id="UP000193411">
    <property type="component" value="Unassembled WGS sequence"/>
</dbReference>
<dbReference type="STRING" id="765915.A0A1Y2H6U6"/>
<feature type="transmembrane region" description="Helical" evidence="8">
    <location>
        <begin position="440"/>
        <end position="467"/>
    </location>
</feature>
<keyword evidence="3 8" id="KW-0812">Transmembrane</keyword>
<organism evidence="9 10">
    <name type="scientific">Catenaria anguillulae PL171</name>
    <dbReference type="NCBI Taxonomy" id="765915"/>
    <lineage>
        <taxon>Eukaryota</taxon>
        <taxon>Fungi</taxon>
        <taxon>Fungi incertae sedis</taxon>
        <taxon>Blastocladiomycota</taxon>
        <taxon>Blastocladiomycetes</taxon>
        <taxon>Blastocladiales</taxon>
        <taxon>Catenariaceae</taxon>
        <taxon>Catenaria</taxon>
    </lineage>
</organism>
<dbReference type="GO" id="GO:0016020">
    <property type="term" value="C:membrane"/>
    <property type="evidence" value="ECO:0007669"/>
    <property type="project" value="InterPro"/>
</dbReference>
<comment type="subcellular location">
    <subcellularLocation>
        <location evidence="1">Plastid</location>
        <location evidence="1">Chloroplast inner membrane</location>
        <topology evidence="1">Multi-pass membrane protein</topology>
    </subcellularLocation>
</comment>
<evidence type="ECO:0000313" key="9">
    <source>
        <dbReference type="EMBL" id="ORZ30280.1"/>
    </source>
</evidence>
<dbReference type="InterPro" id="IPR030676">
    <property type="entry name" value="CitT-rel"/>
</dbReference>
<gene>
    <name evidence="9" type="ORF">BCR44DRAFT_64944</name>
</gene>
<sequence length="479" mass="49680">MACASSKDAVSALLDGYSDPIQWLVVASFQLGLAVQQTGLGHRICTYLLKLTTSSDSTSTNPIPIAYTLLVCEYLLALFIPSNTARGAGIMSPIISSLATSSSPALFDFWHLLGAHANILSAAAHMTGTAGGPMIARMLNTYLDMDIRPVQWSVGALGPWVACAAGLPWVVAWLLGVDLRRTGGGGRGEDQQVQEVDADEEAQPLVAADAGTSAHTITTTTPPGSPMSPISYLSTSSSSSSSSDPCASPAHASFTPAQTNAQILLVAILVPTLTLWSFSPLDPSAPAFLSLVLLLLLRILPLSAILAHTQAWDTFLWLGGFLTLSTQLEWAGVTQVLGAGLASILPKYAGPAMLVAAMVNMVSMYLFSSLTAHAAVVAPPVLAAVAHAITSGDQDENARVPWAVGMCMAMTLVLGGLLTPYSTGSVAMYAGKSTLSARRWVHIGAVVGGLAVGAGVIGVGAAGWWWIIGWWASEGTVVV</sequence>
<dbReference type="AlphaFoldDB" id="A0A1Y2H6U6"/>
<feature type="transmembrane region" description="Helical" evidence="8">
    <location>
        <begin position="314"/>
        <end position="333"/>
    </location>
</feature>
<evidence type="ECO:0000256" key="3">
    <source>
        <dbReference type="ARBA" id="ARBA00022692"/>
    </source>
</evidence>
<dbReference type="GO" id="GO:0022857">
    <property type="term" value="F:transmembrane transporter activity"/>
    <property type="evidence" value="ECO:0007669"/>
    <property type="project" value="InterPro"/>
</dbReference>
<feature type="transmembrane region" description="Helical" evidence="8">
    <location>
        <begin position="287"/>
        <end position="307"/>
    </location>
</feature>
<dbReference type="OrthoDB" id="1695362at2759"/>
<evidence type="ECO:0000256" key="1">
    <source>
        <dbReference type="ARBA" id="ARBA00004478"/>
    </source>
</evidence>
<evidence type="ECO:0000256" key="6">
    <source>
        <dbReference type="ARBA" id="ARBA00023136"/>
    </source>
</evidence>
<reference evidence="9 10" key="1">
    <citation type="submission" date="2016-07" db="EMBL/GenBank/DDBJ databases">
        <title>Pervasive Adenine N6-methylation of Active Genes in Fungi.</title>
        <authorList>
            <consortium name="DOE Joint Genome Institute"/>
            <person name="Mondo S.J."/>
            <person name="Dannebaum R.O."/>
            <person name="Kuo R.C."/>
            <person name="Labutti K."/>
            <person name="Haridas S."/>
            <person name="Kuo A."/>
            <person name="Salamov A."/>
            <person name="Ahrendt S.R."/>
            <person name="Lipzen A."/>
            <person name="Sullivan W."/>
            <person name="Andreopoulos W.B."/>
            <person name="Clum A."/>
            <person name="Lindquist E."/>
            <person name="Daum C."/>
            <person name="Ramamoorthy G.K."/>
            <person name="Gryganskyi A."/>
            <person name="Culley D."/>
            <person name="Magnuson J.K."/>
            <person name="James T.Y."/>
            <person name="O'Malley M.A."/>
            <person name="Stajich J.E."/>
            <person name="Spatafora J.W."/>
            <person name="Visel A."/>
            <person name="Grigoriev I.V."/>
        </authorList>
    </citation>
    <scope>NUCLEOTIDE SEQUENCE [LARGE SCALE GENOMIC DNA]</scope>
    <source>
        <strain evidence="9 10">PL171</strain>
    </source>
</reference>
<dbReference type="Pfam" id="PF00939">
    <property type="entry name" value="Na_sulph_symp"/>
    <property type="match status" value="1"/>
</dbReference>
<dbReference type="InterPro" id="IPR001898">
    <property type="entry name" value="SLC13A/DASS"/>
</dbReference>
<feature type="region of interest" description="Disordered" evidence="7">
    <location>
        <begin position="207"/>
        <end position="237"/>
    </location>
</feature>
<keyword evidence="10" id="KW-1185">Reference proteome</keyword>
<feature type="transmembrane region" description="Helical" evidence="8">
    <location>
        <begin position="374"/>
        <end position="390"/>
    </location>
</feature>
<protein>
    <submittedName>
        <fullName evidence="9">Sodium/sulfate symporter</fullName>
    </submittedName>
</protein>
<dbReference type="PANTHER" id="PTHR42826">
    <property type="entry name" value="DICARBOXYLATE TRANSPORTER 2.1, CHLOROPLASTIC"/>
    <property type="match status" value="1"/>
</dbReference>
<feature type="transmembrane region" description="Helical" evidence="8">
    <location>
        <begin position="402"/>
        <end position="419"/>
    </location>
</feature>
<keyword evidence="4" id="KW-1001">Plastid inner membrane</keyword>